<accession>A0AA38ILB5</accession>
<keyword evidence="8" id="KW-1015">Disulfide bond</keyword>
<dbReference type="InterPro" id="IPR001314">
    <property type="entry name" value="Peptidase_S1A"/>
</dbReference>
<dbReference type="SMART" id="SM00020">
    <property type="entry name" value="Tryp_SPc"/>
    <property type="match status" value="1"/>
</dbReference>
<evidence type="ECO:0000256" key="1">
    <source>
        <dbReference type="ARBA" id="ARBA00004613"/>
    </source>
</evidence>
<comment type="caution">
    <text evidence="12">The sequence shown here is derived from an EMBL/GenBank/DDBJ whole genome shotgun (WGS) entry which is preliminary data.</text>
</comment>
<keyword evidence="3 9" id="KW-0645">Protease</keyword>
<reference evidence="12" key="1">
    <citation type="journal article" date="2023" name="G3 (Bethesda)">
        <title>Whole genome assemblies of Zophobas morio and Tenebrio molitor.</title>
        <authorList>
            <person name="Kaur S."/>
            <person name="Stinson S.A."/>
            <person name="diCenzo G.C."/>
        </authorList>
    </citation>
    <scope>NUCLEOTIDE SEQUENCE</scope>
    <source>
        <strain evidence="12">QUZm001</strain>
    </source>
</reference>
<evidence type="ECO:0000256" key="5">
    <source>
        <dbReference type="ARBA" id="ARBA00022801"/>
    </source>
</evidence>
<dbReference type="PROSITE" id="PS50240">
    <property type="entry name" value="TRYPSIN_DOM"/>
    <property type="match status" value="1"/>
</dbReference>
<dbReference type="PROSITE" id="PS00135">
    <property type="entry name" value="TRYPSIN_SER"/>
    <property type="match status" value="1"/>
</dbReference>
<feature type="signal peptide" evidence="10">
    <location>
        <begin position="1"/>
        <end position="21"/>
    </location>
</feature>
<evidence type="ECO:0000256" key="2">
    <source>
        <dbReference type="ARBA" id="ARBA00022525"/>
    </source>
</evidence>
<dbReference type="InterPro" id="IPR009003">
    <property type="entry name" value="Peptidase_S1_PA"/>
</dbReference>
<evidence type="ECO:0000256" key="8">
    <source>
        <dbReference type="ARBA" id="ARBA00023157"/>
    </source>
</evidence>
<proteinExistence type="predicted"/>
<gene>
    <name evidence="12" type="ORF">Zmor_009570</name>
</gene>
<keyword evidence="13" id="KW-1185">Reference proteome</keyword>
<evidence type="ECO:0000313" key="13">
    <source>
        <dbReference type="Proteomes" id="UP001168821"/>
    </source>
</evidence>
<evidence type="ECO:0000259" key="11">
    <source>
        <dbReference type="PROSITE" id="PS50240"/>
    </source>
</evidence>
<dbReference type="GO" id="GO:0005576">
    <property type="term" value="C:extracellular region"/>
    <property type="evidence" value="ECO:0007669"/>
    <property type="project" value="UniProtKB-SubCell"/>
</dbReference>
<dbReference type="InterPro" id="IPR043504">
    <property type="entry name" value="Peptidase_S1_PA_chymotrypsin"/>
</dbReference>
<evidence type="ECO:0000256" key="9">
    <source>
        <dbReference type="RuleBase" id="RU363034"/>
    </source>
</evidence>
<dbReference type="GO" id="GO:0004252">
    <property type="term" value="F:serine-type endopeptidase activity"/>
    <property type="evidence" value="ECO:0007669"/>
    <property type="project" value="InterPro"/>
</dbReference>
<dbReference type="CDD" id="cd00190">
    <property type="entry name" value="Tryp_SPc"/>
    <property type="match status" value="1"/>
</dbReference>
<dbReference type="InterPro" id="IPR018114">
    <property type="entry name" value="TRYPSIN_HIS"/>
</dbReference>
<dbReference type="PRINTS" id="PR00722">
    <property type="entry name" value="CHYMOTRYPSIN"/>
</dbReference>
<feature type="chain" id="PRO_5041431557" description="Peptidase S1 domain-containing protein" evidence="10">
    <location>
        <begin position="22"/>
        <end position="267"/>
    </location>
</feature>
<dbReference type="PANTHER" id="PTHR24252">
    <property type="entry name" value="ACROSIN-RELATED"/>
    <property type="match status" value="1"/>
</dbReference>
<dbReference type="Proteomes" id="UP001168821">
    <property type="component" value="Unassembled WGS sequence"/>
</dbReference>
<feature type="domain" description="Peptidase S1" evidence="11">
    <location>
        <begin position="35"/>
        <end position="266"/>
    </location>
</feature>
<dbReference type="EMBL" id="JALNTZ010000003">
    <property type="protein sequence ID" value="KAJ3657790.1"/>
    <property type="molecule type" value="Genomic_DNA"/>
</dbReference>
<sequence length="267" mass="28635">MEFSLRVFVIFVIFANASTLANPVLKPLKKPEPRIINGDEASSGQFPWQAALYITRPGETTWCGGALISSRWILTAGHCVHYATHFKIALGSNSLVGVDPDRVVIDTVQYILHENYNSNTLDNDIALVMLPYAVTFNDKIQPVALSSGTLSDGTTATVSGWGLTSDSASEPSTSLNYISLTTISNSNCNRVYGELPTGAVCAQRTTSIVQSTCEGDSGGPFVTYTSSGPLHVGVVSFGHPDGCESGNPVAFARTDYYRNWIKLKTGV</sequence>
<evidence type="ECO:0000313" key="12">
    <source>
        <dbReference type="EMBL" id="KAJ3657790.1"/>
    </source>
</evidence>
<organism evidence="12 13">
    <name type="scientific">Zophobas morio</name>
    <dbReference type="NCBI Taxonomy" id="2755281"/>
    <lineage>
        <taxon>Eukaryota</taxon>
        <taxon>Metazoa</taxon>
        <taxon>Ecdysozoa</taxon>
        <taxon>Arthropoda</taxon>
        <taxon>Hexapoda</taxon>
        <taxon>Insecta</taxon>
        <taxon>Pterygota</taxon>
        <taxon>Neoptera</taxon>
        <taxon>Endopterygota</taxon>
        <taxon>Coleoptera</taxon>
        <taxon>Polyphaga</taxon>
        <taxon>Cucujiformia</taxon>
        <taxon>Tenebrionidae</taxon>
        <taxon>Zophobas</taxon>
    </lineage>
</organism>
<evidence type="ECO:0000256" key="4">
    <source>
        <dbReference type="ARBA" id="ARBA00022729"/>
    </source>
</evidence>
<keyword evidence="5 9" id="KW-0378">Hydrolase</keyword>
<dbReference type="PROSITE" id="PS00134">
    <property type="entry name" value="TRYPSIN_HIS"/>
    <property type="match status" value="1"/>
</dbReference>
<evidence type="ECO:0000256" key="6">
    <source>
        <dbReference type="ARBA" id="ARBA00022825"/>
    </source>
</evidence>
<keyword evidence="6 9" id="KW-0720">Serine protease</keyword>
<comment type="subcellular location">
    <subcellularLocation>
        <location evidence="1">Secreted</location>
    </subcellularLocation>
</comment>
<dbReference type="AlphaFoldDB" id="A0AA38ILB5"/>
<dbReference type="PANTHER" id="PTHR24252:SF7">
    <property type="entry name" value="HYALIN"/>
    <property type="match status" value="1"/>
</dbReference>
<keyword evidence="4 10" id="KW-0732">Signal</keyword>
<dbReference type="InterPro" id="IPR033116">
    <property type="entry name" value="TRYPSIN_SER"/>
</dbReference>
<name>A0AA38ILB5_9CUCU</name>
<evidence type="ECO:0000256" key="10">
    <source>
        <dbReference type="SAM" id="SignalP"/>
    </source>
</evidence>
<dbReference type="FunFam" id="2.40.10.10:FF:000146">
    <property type="entry name" value="Serine protease 53"/>
    <property type="match status" value="1"/>
</dbReference>
<dbReference type="InterPro" id="IPR001254">
    <property type="entry name" value="Trypsin_dom"/>
</dbReference>
<dbReference type="SUPFAM" id="SSF50494">
    <property type="entry name" value="Trypsin-like serine proteases"/>
    <property type="match status" value="1"/>
</dbReference>
<keyword evidence="2" id="KW-0964">Secreted</keyword>
<evidence type="ECO:0000256" key="7">
    <source>
        <dbReference type="ARBA" id="ARBA00023145"/>
    </source>
</evidence>
<evidence type="ECO:0000256" key="3">
    <source>
        <dbReference type="ARBA" id="ARBA00022670"/>
    </source>
</evidence>
<protein>
    <recommendedName>
        <fullName evidence="11">Peptidase S1 domain-containing protein</fullName>
    </recommendedName>
</protein>
<dbReference type="GO" id="GO:0006508">
    <property type="term" value="P:proteolysis"/>
    <property type="evidence" value="ECO:0007669"/>
    <property type="project" value="UniProtKB-KW"/>
</dbReference>
<keyword evidence="7" id="KW-0865">Zymogen</keyword>
<dbReference type="Gene3D" id="2.40.10.10">
    <property type="entry name" value="Trypsin-like serine proteases"/>
    <property type="match status" value="2"/>
</dbReference>
<dbReference type="Pfam" id="PF00089">
    <property type="entry name" value="Trypsin"/>
    <property type="match status" value="1"/>
</dbReference>